<dbReference type="InterPro" id="IPR005337">
    <property type="entry name" value="RapZ-like"/>
</dbReference>
<feature type="domain" description="RapZ-like N-terminal" evidence="5">
    <location>
        <begin position="12"/>
        <end position="168"/>
    </location>
</feature>
<dbReference type="InterPro" id="IPR053930">
    <property type="entry name" value="RapZ-like_N"/>
</dbReference>
<dbReference type="STRING" id="1423778.FC70_GL000313"/>
<evidence type="ECO:0000313" key="8">
    <source>
        <dbReference type="Proteomes" id="UP000051697"/>
    </source>
</evidence>
<reference evidence="7 8" key="1">
    <citation type="journal article" date="2015" name="Genome Announc.">
        <title>Expanding the biotechnology potential of lactobacilli through comparative genomics of 213 strains and associated genera.</title>
        <authorList>
            <person name="Sun Z."/>
            <person name="Harris H.M."/>
            <person name="McCann A."/>
            <person name="Guo C."/>
            <person name="Argimon S."/>
            <person name="Zhang W."/>
            <person name="Yang X."/>
            <person name="Jeffery I.B."/>
            <person name="Cooney J.C."/>
            <person name="Kagawa T.F."/>
            <person name="Liu W."/>
            <person name="Song Y."/>
            <person name="Salvetti E."/>
            <person name="Wrobel A."/>
            <person name="Rasinkangas P."/>
            <person name="Parkhill J."/>
            <person name="Rea M.C."/>
            <person name="O'Sullivan O."/>
            <person name="Ritari J."/>
            <person name="Douillard F.P."/>
            <person name="Paul Ross R."/>
            <person name="Yang R."/>
            <person name="Briner A.E."/>
            <person name="Felis G.E."/>
            <person name="de Vos W.M."/>
            <person name="Barrangou R."/>
            <person name="Klaenhammer T.R."/>
            <person name="Caufield P.W."/>
            <person name="Cui Y."/>
            <person name="Zhang H."/>
            <person name="O'Toole P.W."/>
        </authorList>
    </citation>
    <scope>NUCLEOTIDE SEQUENCE [LARGE SCALE GENOMIC DNA]</scope>
    <source>
        <strain evidence="7 8">DSM 15707</strain>
    </source>
</reference>
<dbReference type="Gene3D" id="3.40.50.300">
    <property type="entry name" value="P-loop containing nucleotide triphosphate hydrolases"/>
    <property type="match status" value="1"/>
</dbReference>
<dbReference type="Pfam" id="PF03668">
    <property type="entry name" value="RapZ-like_N"/>
    <property type="match status" value="1"/>
</dbReference>
<dbReference type="Pfam" id="PF22740">
    <property type="entry name" value="PapZ_C"/>
    <property type="match status" value="1"/>
</dbReference>
<dbReference type="EMBL" id="AZFE01000003">
    <property type="protein sequence ID" value="KRL57842.1"/>
    <property type="molecule type" value="Genomic_DNA"/>
</dbReference>
<dbReference type="GO" id="GO:0005524">
    <property type="term" value="F:ATP binding"/>
    <property type="evidence" value="ECO:0007669"/>
    <property type="project" value="UniProtKB-UniRule"/>
</dbReference>
<name>A0A0R1RUG6_9LACO</name>
<dbReference type="AlphaFoldDB" id="A0A0R1RUG6"/>
<feature type="binding site" evidence="4">
    <location>
        <begin position="69"/>
        <end position="72"/>
    </location>
    <ligand>
        <name>GTP</name>
        <dbReference type="ChEBI" id="CHEBI:37565"/>
    </ligand>
</feature>
<evidence type="ECO:0000313" key="7">
    <source>
        <dbReference type="EMBL" id="KRL57842.1"/>
    </source>
</evidence>
<organism evidence="7 8">
    <name type="scientific">Paucilactobacillus oligofermentans DSM 15707 = LMG 22743</name>
    <dbReference type="NCBI Taxonomy" id="1423778"/>
    <lineage>
        <taxon>Bacteria</taxon>
        <taxon>Bacillati</taxon>
        <taxon>Bacillota</taxon>
        <taxon>Bacilli</taxon>
        <taxon>Lactobacillales</taxon>
        <taxon>Lactobacillaceae</taxon>
        <taxon>Paucilactobacillus</taxon>
    </lineage>
</organism>
<evidence type="ECO:0000259" key="6">
    <source>
        <dbReference type="Pfam" id="PF22740"/>
    </source>
</evidence>
<keyword evidence="3 4" id="KW-0342">GTP-binding</keyword>
<evidence type="ECO:0000256" key="1">
    <source>
        <dbReference type="ARBA" id="ARBA00022741"/>
    </source>
</evidence>
<gene>
    <name evidence="7" type="ORF">FC70_GL000313</name>
</gene>
<keyword evidence="8" id="KW-1185">Reference proteome</keyword>
<dbReference type="SUPFAM" id="SSF52540">
    <property type="entry name" value="P-loop containing nucleoside triphosphate hydrolases"/>
    <property type="match status" value="1"/>
</dbReference>
<evidence type="ECO:0000256" key="4">
    <source>
        <dbReference type="HAMAP-Rule" id="MF_00636"/>
    </source>
</evidence>
<feature type="binding site" evidence="4">
    <location>
        <begin position="19"/>
        <end position="26"/>
    </location>
    <ligand>
        <name>ATP</name>
        <dbReference type="ChEBI" id="CHEBI:30616"/>
    </ligand>
</feature>
<sequence length="301" mass="34096">MRIGGKNLNSKLEVVLVTGMSGAGKTVAIQSLEDLGYFVVDNMLPNLVVRFLDIIKEAGDVNKVAMVIDLRSKGFYKLLMPVIDDLRKQDDLHMQLLFLDSTDEEIVSRYKETRRSHPLAPQGRVLIGIETERELLAETRFAADVTIDTSNLTPREFRQRIMDHFNEDQAVTFHVEVMSFGFKYGVPLDADIVMDVRFLPNPYYVKELRPLTGIDQSVSDYVFSQPSADKFYAQFLDLIKMTLPGYEKEGKQNLTIAIGCTGGQHRSVAIAAKLTHDIAQDYQVNLSNRDIEKRKESTNRS</sequence>
<evidence type="ECO:0000256" key="3">
    <source>
        <dbReference type="ARBA" id="ARBA00023134"/>
    </source>
</evidence>
<accession>A0A0R1RUG6</accession>
<dbReference type="GO" id="GO:0005525">
    <property type="term" value="F:GTP binding"/>
    <property type="evidence" value="ECO:0007669"/>
    <property type="project" value="UniProtKB-UniRule"/>
</dbReference>
<evidence type="ECO:0000256" key="2">
    <source>
        <dbReference type="ARBA" id="ARBA00022840"/>
    </source>
</evidence>
<keyword evidence="2 4" id="KW-0067">ATP-binding</keyword>
<dbReference type="InterPro" id="IPR027417">
    <property type="entry name" value="P-loop_NTPase"/>
</dbReference>
<protein>
    <submittedName>
        <fullName evidence="7">GlmZ(SRNA)-inactivating NTPase</fullName>
    </submittedName>
</protein>
<comment type="caution">
    <text evidence="7">The sequence shown here is derived from an EMBL/GenBank/DDBJ whole genome shotgun (WGS) entry which is preliminary data.</text>
</comment>
<evidence type="ECO:0000259" key="5">
    <source>
        <dbReference type="Pfam" id="PF03668"/>
    </source>
</evidence>
<dbReference type="Proteomes" id="UP000051697">
    <property type="component" value="Unassembled WGS sequence"/>
</dbReference>
<keyword evidence="1 4" id="KW-0547">Nucleotide-binding</keyword>
<dbReference type="PANTHER" id="PTHR30448:SF0">
    <property type="entry name" value="RNASE ADAPTER PROTEIN RAPZ"/>
    <property type="match status" value="1"/>
</dbReference>
<proteinExistence type="inferred from homology"/>
<dbReference type="PATRIC" id="fig|1423778.4.peg.332"/>
<dbReference type="InterPro" id="IPR053931">
    <property type="entry name" value="RapZ_C"/>
</dbReference>
<feature type="domain" description="RapZ C-terminal" evidence="6">
    <location>
        <begin position="174"/>
        <end position="292"/>
    </location>
</feature>
<dbReference type="PANTHER" id="PTHR30448">
    <property type="entry name" value="RNASE ADAPTER PROTEIN RAPZ"/>
    <property type="match status" value="1"/>
</dbReference>
<dbReference type="PIRSF" id="PIRSF005052">
    <property type="entry name" value="P-loopkin"/>
    <property type="match status" value="1"/>
</dbReference>
<dbReference type="NCBIfam" id="NF003828">
    <property type="entry name" value="PRK05416.1"/>
    <property type="match status" value="1"/>
</dbReference>
<dbReference type="HAMAP" id="MF_00636">
    <property type="entry name" value="RapZ_like"/>
    <property type="match status" value="1"/>
</dbReference>